<dbReference type="Proteomes" id="UP000292881">
    <property type="component" value="Unassembled WGS sequence"/>
</dbReference>
<dbReference type="Pfam" id="PF13460">
    <property type="entry name" value="NAD_binding_10"/>
    <property type="match status" value="1"/>
</dbReference>
<comment type="caution">
    <text evidence="2">The sequence shown here is derived from an EMBL/GenBank/DDBJ whole genome shotgun (WGS) entry which is preliminary data.</text>
</comment>
<dbReference type="PANTHER" id="PTHR48079">
    <property type="entry name" value="PROTEIN YEEZ"/>
    <property type="match status" value="1"/>
</dbReference>
<protein>
    <submittedName>
        <fullName evidence="2">NAD-dependent epimerase/dehydratase family protein</fullName>
    </submittedName>
</protein>
<feature type="domain" description="NAD(P)-binding" evidence="1">
    <location>
        <begin position="7"/>
        <end position="159"/>
    </location>
</feature>
<gene>
    <name evidence="2" type="ORF">ESO86_14550</name>
</gene>
<dbReference type="InterPro" id="IPR051783">
    <property type="entry name" value="NAD(P)-dependent_oxidoreduct"/>
</dbReference>
<dbReference type="EMBL" id="SDPL01000383">
    <property type="protein sequence ID" value="RXZ44696.1"/>
    <property type="molecule type" value="Genomic_DNA"/>
</dbReference>
<sequence length="284" mass="29532">MRTLLTGGTGFIGSAVLDVLVAAGHDVVAAVRSDAAAADVTARGATAVHLDLFDADAVESALADVDAAIHAAAPDRGAADLDGAVVDGVLRAFAERGRFVLTSGIWVHGSGDDLVEGDPLDPADLVAWRATLEERVRASSVDARIIRPGVVYGRGRGLVPMLLDGPRTDDGLIPLIGDGRQRWSLVHVDDLARLYLAVLEHTGPIPRVIAVDGVPTSVRAIAERIGGRMVAPESSEATRARLGDAFAGALLLDQAATGAFARSLGWEPEHRSILDELDAVRSAA</sequence>
<name>A0A4Q2JEE0_9MICO</name>
<dbReference type="OrthoDB" id="9801785at2"/>
<dbReference type="PANTHER" id="PTHR48079:SF6">
    <property type="entry name" value="NAD(P)-BINDING DOMAIN-CONTAINING PROTEIN-RELATED"/>
    <property type="match status" value="1"/>
</dbReference>
<evidence type="ECO:0000313" key="2">
    <source>
        <dbReference type="EMBL" id="RXZ44696.1"/>
    </source>
</evidence>
<evidence type="ECO:0000313" key="3">
    <source>
        <dbReference type="Proteomes" id="UP000292881"/>
    </source>
</evidence>
<proteinExistence type="predicted"/>
<dbReference type="InterPro" id="IPR036291">
    <property type="entry name" value="NAD(P)-bd_dom_sf"/>
</dbReference>
<dbReference type="Gene3D" id="3.40.50.720">
    <property type="entry name" value="NAD(P)-binding Rossmann-like Domain"/>
    <property type="match status" value="1"/>
</dbReference>
<evidence type="ECO:0000259" key="1">
    <source>
        <dbReference type="Pfam" id="PF13460"/>
    </source>
</evidence>
<dbReference type="InterPro" id="IPR016040">
    <property type="entry name" value="NAD(P)-bd_dom"/>
</dbReference>
<dbReference type="GO" id="GO:0004029">
    <property type="term" value="F:aldehyde dehydrogenase (NAD+) activity"/>
    <property type="evidence" value="ECO:0007669"/>
    <property type="project" value="TreeGrafter"/>
</dbReference>
<accession>A0A4Q2JEE0</accession>
<organism evidence="2 3">
    <name type="scientific">Agromyces binzhouensis</name>
    <dbReference type="NCBI Taxonomy" id="1817495"/>
    <lineage>
        <taxon>Bacteria</taxon>
        <taxon>Bacillati</taxon>
        <taxon>Actinomycetota</taxon>
        <taxon>Actinomycetes</taxon>
        <taxon>Micrococcales</taxon>
        <taxon>Microbacteriaceae</taxon>
        <taxon>Agromyces</taxon>
    </lineage>
</organism>
<dbReference type="RefSeq" id="WP_129235632.1">
    <property type="nucleotide sequence ID" value="NZ_SDPL01000383.1"/>
</dbReference>
<dbReference type="AlphaFoldDB" id="A0A4Q2JEE0"/>
<dbReference type="GO" id="GO:0005737">
    <property type="term" value="C:cytoplasm"/>
    <property type="evidence" value="ECO:0007669"/>
    <property type="project" value="TreeGrafter"/>
</dbReference>
<dbReference type="SUPFAM" id="SSF51735">
    <property type="entry name" value="NAD(P)-binding Rossmann-fold domains"/>
    <property type="match status" value="1"/>
</dbReference>
<keyword evidence="3" id="KW-1185">Reference proteome</keyword>
<reference evidence="2 3" key="1">
    <citation type="submission" date="2019-01" db="EMBL/GenBank/DDBJ databases">
        <authorList>
            <person name="Li J."/>
        </authorList>
    </citation>
    <scope>NUCLEOTIDE SEQUENCE [LARGE SCALE GENOMIC DNA]</scope>
    <source>
        <strain evidence="2 3">CGMCC 4.7180</strain>
    </source>
</reference>